<proteinExistence type="inferred from homology"/>
<dbReference type="EMBL" id="NGAF01000004">
    <property type="protein sequence ID" value="OXR45355.1"/>
    <property type="molecule type" value="Genomic_DNA"/>
</dbReference>
<dbReference type="Proteomes" id="UP000215506">
    <property type="component" value="Unassembled WGS sequence"/>
</dbReference>
<evidence type="ECO:0000313" key="9">
    <source>
        <dbReference type="EMBL" id="OXR45355.1"/>
    </source>
</evidence>
<keyword evidence="4 6" id="KW-0949">S-adenosyl-L-methionine</keyword>
<dbReference type="HAMAP" id="MF_01885">
    <property type="entry name" value="tRNA_methyltr_TrmL"/>
    <property type="match status" value="1"/>
</dbReference>
<feature type="domain" description="tRNA/rRNA methyltransferase SpoU type" evidence="8">
    <location>
        <begin position="14"/>
        <end position="153"/>
    </location>
</feature>
<evidence type="ECO:0000259" key="8">
    <source>
        <dbReference type="Pfam" id="PF00588"/>
    </source>
</evidence>
<evidence type="ECO:0000256" key="4">
    <source>
        <dbReference type="ARBA" id="ARBA00022691"/>
    </source>
</evidence>
<keyword evidence="1 6" id="KW-0963">Cytoplasm</keyword>
<comment type="caution">
    <text evidence="9">The sequence shown here is derived from an EMBL/GenBank/DDBJ whole genome shotgun (WGS) entry which is preliminary data.</text>
</comment>
<organism evidence="9 10">
    <name type="scientific">Nocardia cerradoensis</name>
    <dbReference type="NCBI Taxonomy" id="85688"/>
    <lineage>
        <taxon>Bacteria</taxon>
        <taxon>Bacillati</taxon>
        <taxon>Actinomycetota</taxon>
        <taxon>Actinomycetes</taxon>
        <taxon>Mycobacteriales</taxon>
        <taxon>Nocardiaceae</taxon>
        <taxon>Nocardia</taxon>
    </lineage>
</organism>
<evidence type="ECO:0000256" key="7">
    <source>
        <dbReference type="PIRSR" id="PIRSR029256-1"/>
    </source>
</evidence>
<dbReference type="InterPro" id="IPR016914">
    <property type="entry name" value="TrmL"/>
</dbReference>
<dbReference type="EC" id="2.1.1.207" evidence="6"/>
<dbReference type="PANTHER" id="PTHR42971">
    <property type="entry name" value="TRNA (CYTIDINE(34)-2'-O)-METHYLTRANSFERASE"/>
    <property type="match status" value="1"/>
</dbReference>
<dbReference type="GO" id="GO:0003723">
    <property type="term" value="F:RNA binding"/>
    <property type="evidence" value="ECO:0007669"/>
    <property type="project" value="InterPro"/>
</dbReference>
<dbReference type="GO" id="GO:0002130">
    <property type="term" value="P:wobble position ribose methylation"/>
    <property type="evidence" value="ECO:0007669"/>
    <property type="project" value="TreeGrafter"/>
</dbReference>
<dbReference type="InterPro" id="IPR001537">
    <property type="entry name" value="SpoU_MeTrfase"/>
</dbReference>
<keyword evidence="2 6" id="KW-0489">Methyltransferase</keyword>
<dbReference type="Gene3D" id="3.40.1280.10">
    <property type="match status" value="1"/>
</dbReference>
<feature type="binding site" evidence="6 7">
    <location>
        <position position="133"/>
    </location>
    <ligand>
        <name>S-adenosyl-L-methionine</name>
        <dbReference type="ChEBI" id="CHEBI:59789"/>
    </ligand>
</feature>
<evidence type="ECO:0000256" key="5">
    <source>
        <dbReference type="ARBA" id="ARBA00022694"/>
    </source>
</evidence>
<dbReference type="FunFam" id="3.40.1280.10:FF:000002">
    <property type="entry name" value="Peptidylprolyl isomerase"/>
    <property type="match status" value="1"/>
</dbReference>
<evidence type="ECO:0000256" key="6">
    <source>
        <dbReference type="HAMAP-Rule" id="MF_01885"/>
    </source>
</evidence>
<feature type="binding site" evidence="6 7">
    <location>
        <position position="111"/>
    </location>
    <ligand>
        <name>S-adenosyl-L-methionine</name>
        <dbReference type="ChEBI" id="CHEBI:59789"/>
    </ligand>
</feature>
<dbReference type="GO" id="GO:0141098">
    <property type="term" value="F:tRNA (cytidine(34)-2'-O)-methyltransferase activity"/>
    <property type="evidence" value="ECO:0007669"/>
    <property type="project" value="RHEA"/>
</dbReference>
<keyword evidence="10" id="KW-1185">Reference proteome</keyword>
<dbReference type="CDD" id="cd18094">
    <property type="entry name" value="SpoU-like_TrmL"/>
    <property type="match status" value="1"/>
</dbReference>
<comment type="caution">
    <text evidence="6">Lacks conserved residue(s) required for the propagation of feature annotation.</text>
</comment>
<dbReference type="Pfam" id="PF00588">
    <property type="entry name" value="SpoU_methylase"/>
    <property type="match status" value="1"/>
</dbReference>
<evidence type="ECO:0000256" key="2">
    <source>
        <dbReference type="ARBA" id="ARBA00022603"/>
    </source>
</evidence>
<accession>A0A231H913</accession>
<dbReference type="InterPro" id="IPR029026">
    <property type="entry name" value="tRNA_m1G_MTases_N"/>
</dbReference>
<dbReference type="GO" id="GO:0141102">
    <property type="term" value="F:tRNA (5-carboxymethylaminomethyluridine(34)-2'-O)-methyltransferase activity"/>
    <property type="evidence" value="ECO:0007669"/>
    <property type="project" value="RHEA"/>
</dbReference>
<evidence type="ECO:0000256" key="3">
    <source>
        <dbReference type="ARBA" id="ARBA00022679"/>
    </source>
</evidence>
<sequence length="165" mass="18129">MPFVWGGYRLGVLKLVFFEPRIPPNTGNAIRLAAGTGCELHLIEPLGFDLSEPKLRRAGLDYHDLAVVTVHENLSAAWKSLRPERVFAFTTQATTHNTDIAYRAGDVLLFGPEPTGLPDEVLADPHITDQLRIPMLPGRRSMNLSNAAAVAVYEAWRQLGFPGAV</sequence>
<dbReference type="PANTHER" id="PTHR42971:SF1">
    <property type="entry name" value="TRNA (CYTIDINE(34)-2'-O)-METHYLTRANSFERASE"/>
    <property type="match status" value="1"/>
</dbReference>
<comment type="function">
    <text evidence="6">Could methylate the ribose at the nucleotide 34 wobble position in tRNA.</text>
</comment>
<feature type="binding site" evidence="6 7">
    <location>
        <position position="141"/>
    </location>
    <ligand>
        <name>S-adenosyl-L-methionine</name>
        <dbReference type="ChEBI" id="CHEBI:59789"/>
    </ligand>
</feature>
<comment type="catalytic activity">
    <reaction evidence="6">
        <text>cytidine(34) in tRNA + S-adenosyl-L-methionine = 2'-O-methylcytidine(34) in tRNA + S-adenosyl-L-homocysteine + H(+)</text>
        <dbReference type="Rhea" id="RHEA:43084"/>
        <dbReference type="Rhea" id="RHEA-COMP:10331"/>
        <dbReference type="Rhea" id="RHEA-COMP:10332"/>
        <dbReference type="ChEBI" id="CHEBI:15378"/>
        <dbReference type="ChEBI" id="CHEBI:57856"/>
        <dbReference type="ChEBI" id="CHEBI:59789"/>
        <dbReference type="ChEBI" id="CHEBI:74495"/>
        <dbReference type="ChEBI" id="CHEBI:82748"/>
        <dbReference type="EC" id="2.1.1.207"/>
    </reaction>
</comment>
<comment type="subcellular location">
    <subcellularLocation>
        <location evidence="6">Cytoplasm</location>
    </subcellularLocation>
</comment>
<dbReference type="PIRSF" id="PIRSF029256">
    <property type="entry name" value="SpoU_TrmH_prd"/>
    <property type="match status" value="1"/>
</dbReference>
<name>A0A231H913_9NOCA</name>
<comment type="catalytic activity">
    <reaction evidence="6">
        <text>5-carboxymethylaminomethyluridine(34) in tRNA(Leu) + S-adenosyl-L-methionine = 5-carboxymethylaminomethyl-2'-O-methyluridine(34) in tRNA(Leu) + S-adenosyl-L-homocysteine + H(+)</text>
        <dbReference type="Rhea" id="RHEA:43088"/>
        <dbReference type="Rhea" id="RHEA-COMP:10333"/>
        <dbReference type="Rhea" id="RHEA-COMP:10334"/>
        <dbReference type="ChEBI" id="CHEBI:15378"/>
        <dbReference type="ChEBI" id="CHEBI:57856"/>
        <dbReference type="ChEBI" id="CHEBI:59789"/>
        <dbReference type="ChEBI" id="CHEBI:74508"/>
        <dbReference type="ChEBI" id="CHEBI:74511"/>
        <dbReference type="EC" id="2.1.1.207"/>
    </reaction>
</comment>
<dbReference type="GO" id="GO:0005737">
    <property type="term" value="C:cytoplasm"/>
    <property type="evidence" value="ECO:0007669"/>
    <property type="project" value="UniProtKB-SubCell"/>
</dbReference>
<reference evidence="9 10" key="1">
    <citation type="submission" date="2017-07" db="EMBL/GenBank/DDBJ databases">
        <title>First draft Genome Sequence of Nocardia cerradoensis isolated from human infection.</title>
        <authorList>
            <person name="Carrasco G."/>
        </authorList>
    </citation>
    <scope>NUCLEOTIDE SEQUENCE [LARGE SCALE GENOMIC DNA]</scope>
    <source>
        <strain evidence="9 10">CNM20130759</strain>
    </source>
</reference>
<evidence type="ECO:0000313" key="10">
    <source>
        <dbReference type="Proteomes" id="UP000215506"/>
    </source>
</evidence>
<comment type="similarity">
    <text evidence="6">Belongs to the class IV-like SAM-binding methyltransferase superfamily. RNA methyltransferase TrmH family. TrmL subfamily.</text>
</comment>
<keyword evidence="3 6" id="KW-0808">Transferase</keyword>
<dbReference type="AlphaFoldDB" id="A0A231H913"/>
<dbReference type="SUPFAM" id="SSF75217">
    <property type="entry name" value="alpha/beta knot"/>
    <property type="match status" value="1"/>
</dbReference>
<keyword evidence="5 6" id="KW-0819">tRNA processing</keyword>
<dbReference type="InterPro" id="IPR029028">
    <property type="entry name" value="Alpha/beta_knot_MTases"/>
</dbReference>
<gene>
    <name evidence="9" type="primary">trmL</name>
    <name evidence="9" type="ORF">B7C42_02480</name>
</gene>
<protein>
    <recommendedName>
        <fullName evidence="6">Putative tRNA (cytidine(34)-2'-O)-methyltransferase</fullName>
        <ecNumber evidence="6">2.1.1.207</ecNumber>
    </recommendedName>
    <alternativeName>
        <fullName evidence="6">tRNA (cytidine/uridine-2'-O-)-methyltransferase</fullName>
    </alternativeName>
</protein>
<evidence type="ECO:0000256" key="1">
    <source>
        <dbReference type="ARBA" id="ARBA00022490"/>
    </source>
</evidence>
<dbReference type="GO" id="GO:0042802">
    <property type="term" value="F:identical protein binding"/>
    <property type="evidence" value="ECO:0007669"/>
    <property type="project" value="UniProtKB-ARBA"/>
</dbReference>